<evidence type="ECO:0000313" key="3">
    <source>
        <dbReference type="Proteomes" id="UP001214441"/>
    </source>
</evidence>
<keyword evidence="2" id="KW-0255">Endonuclease</keyword>
<keyword evidence="2" id="KW-0378">Hydrolase</keyword>
<gene>
    <name evidence="2" type="ORF">NMN56_042155</name>
</gene>
<feature type="domain" description="Putative restriction endonuclease" evidence="1">
    <location>
        <begin position="28"/>
        <end position="186"/>
    </location>
</feature>
<accession>A0ABT7AAS4</accession>
<dbReference type="SUPFAM" id="SSF52980">
    <property type="entry name" value="Restriction endonuclease-like"/>
    <property type="match status" value="1"/>
</dbReference>
<dbReference type="GO" id="GO:0004519">
    <property type="term" value="F:endonuclease activity"/>
    <property type="evidence" value="ECO:0007669"/>
    <property type="project" value="UniProtKB-KW"/>
</dbReference>
<dbReference type="PANTHER" id="PTHR35400">
    <property type="entry name" value="SLR1083 PROTEIN"/>
    <property type="match status" value="1"/>
</dbReference>
<keyword evidence="3" id="KW-1185">Reference proteome</keyword>
<evidence type="ECO:0000313" key="2">
    <source>
        <dbReference type="EMBL" id="MDJ1138453.1"/>
    </source>
</evidence>
<reference evidence="2 3" key="1">
    <citation type="submission" date="2023-05" db="EMBL/GenBank/DDBJ databases">
        <title>Streptantibioticus silvisoli sp. nov., acidotolerant actinomycetes 1 from pine litter.</title>
        <authorList>
            <person name="Swiecimska M."/>
            <person name="Golinska P."/>
            <person name="Sangal V."/>
            <person name="Wachnowicz B."/>
            <person name="Goodfellow M."/>
        </authorList>
    </citation>
    <scope>NUCLEOTIDE SEQUENCE [LARGE SCALE GENOMIC DNA]</scope>
    <source>
        <strain evidence="2 3">DSM 42109</strain>
    </source>
</reference>
<dbReference type="InterPro" id="IPR011335">
    <property type="entry name" value="Restrct_endonuc-II-like"/>
</dbReference>
<dbReference type="Gene3D" id="3.90.1570.10">
    <property type="entry name" value="tt1808, chain A"/>
    <property type="match status" value="1"/>
</dbReference>
<name>A0ABT7AAS4_9ACTN</name>
<dbReference type="CDD" id="cd06260">
    <property type="entry name" value="DUF820-like"/>
    <property type="match status" value="1"/>
</dbReference>
<dbReference type="Pfam" id="PF05685">
    <property type="entry name" value="Uma2"/>
    <property type="match status" value="1"/>
</dbReference>
<dbReference type="PANTHER" id="PTHR35400:SF3">
    <property type="entry name" value="SLL1072 PROTEIN"/>
    <property type="match status" value="1"/>
</dbReference>
<evidence type="ECO:0000259" key="1">
    <source>
        <dbReference type="Pfam" id="PF05685"/>
    </source>
</evidence>
<protein>
    <submittedName>
        <fullName evidence="2">Uma2 family endonuclease</fullName>
    </submittedName>
</protein>
<proteinExistence type="predicted"/>
<sequence>MNTPTADATPTNGRPWGDLTRLREETKTPEGCKVEIAEELITVAPPLDNNHNVITHRVQRLLYTVIPDDWGIFQTVGTAVPPCHSLFVPDLAVAPEAVLESEPGNYIPAAAAELVVEVTSKNNANHDRIKKAEIYAKARVPLYLLIDRHAPGGPTTPLYGEPRHDVYRVLQAAPFGEPLHLPAPFDMDLDTKVFPANDRA</sequence>
<dbReference type="RefSeq" id="WP_274047194.1">
    <property type="nucleotide sequence ID" value="NZ_JANCPR020000090.1"/>
</dbReference>
<comment type="caution">
    <text evidence="2">The sequence shown here is derived from an EMBL/GenBank/DDBJ whole genome shotgun (WGS) entry which is preliminary data.</text>
</comment>
<dbReference type="EMBL" id="JANCPR020000090">
    <property type="protein sequence ID" value="MDJ1138453.1"/>
    <property type="molecule type" value="Genomic_DNA"/>
</dbReference>
<dbReference type="InterPro" id="IPR008538">
    <property type="entry name" value="Uma2"/>
</dbReference>
<keyword evidence="2" id="KW-0540">Nuclease</keyword>
<dbReference type="InterPro" id="IPR012296">
    <property type="entry name" value="Nuclease_put_TT1808"/>
</dbReference>
<organism evidence="2 3">
    <name type="scientific">Streptomyces iconiensis</name>
    <dbReference type="NCBI Taxonomy" id="1384038"/>
    <lineage>
        <taxon>Bacteria</taxon>
        <taxon>Bacillati</taxon>
        <taxon>Actinomycetota</taxon>
        <taxon>Actinomycetes</taxon>
        <taxon>Kitasatosporales</taxon>
        <taxon>Streptomycetaceae</taxon>
        <taxon>Streptomyces</taxon>
    </lineage>
</organism>
<dbReference type="Proteomes" id="UP001214441">
    <property type="component" value="Unassembled WGS sequence"/>
</dbReference>